<dbReference type="KEGG" id="yel:LC20_01565"/>
<accession>A0A7U4GE01</accession>
<gene>
    <name evidence="1" type="ORF">LC20_01565</name>
</gene>
<evidence type="ECO:0000313" key="1">
    <source>
        <dbReference type="EMBL" id="AHM72819.1"/>
    </source>
</evidence>
<proteinExistence type="predicted"/>
<evidence type="ECO:0000313" key="2">
    <source>
        <dbReference type="Proteomes" id="UP000230961"/>
    </source>
</evidence>
<protein>
    <submittedName>
        <fullName evidence="1">Uncharacterized protein</fullName>
    </submittedName>
</protein>
<reference evidence="1 2" key="1">
    <citation type="submission" date="2017-11" db="EMBL/GenBank/DDBJ databases">
        <title>The complete genome sequence and comparative genome analysis of Yersinia enterocolitica strain LC20.</title>
        <authorList>
            <person name="Shi G."/>
            <person name="Su M."/>
            <person name="Liang J."/>
            <person name="Gu W."/>
            <person name="Xiao Y."/>
            <person name="Zhang Z."/>
            <person name="Qiu H."/>
            <person name="Duan R."/>
            <person name="Zhang Z."/>
            <person name="Li Y."/>
            <person name="Zhang X."/>
            <person name="Ling Y."/>
            <person name="Song L."/>
            <person name="Chen M."/>
            <person name="Zhao Y."/>
            <person name="Wu J."/>
            <person name="Jing H."/>
            <person name="Xiao J."/>
            <person name="Wang X."/>
        </authorList>
    </citation>
    <scope>NUCLEOTIDE SEQUENCE [LARGE SCALE GENOMIC DNA]</scope>
    <source>
        <strain evidence="1 2">LC20</strain>
    </source>
</reference>
<dbReference type="AlphaFoldDB" id="A0A7U4GE01"/>
<dbReference type="EMBL" id="CP007448">
    <property type="protein sequence ID" value="AHM72819.1"/>
    <property type="molecule type" value="Genomic_DNA"/>
</dbReference>
<dbReference type="Proteomes" id="UP000230961">
    <property type="component" value="Chromosome"/>
</dbReference>
<sequence length="289" mass="31965">MIFFPSQNQYREMTDIASSLYVKGSAVAGRALQSGKEGVLSCIAKISNSVATMKKVVSEGVHRLSNLWRPKQEPSATNVSSSLPVKIPIDPISVEFTRSVCHAVREEMCRDPAYLNRMFRGETNISRSTLNGLLKDPNVFLEAIRSNKVDGVAMSSLVKHWSEQALANNKFTHEERQKLAANMDNRVEVLKIFNGKFDLSQAGARDNKDKLISLFSVMRTYKEECDKNIHVQGRAYDSSVVDKICSARIFDISANLDTIQAESSEAGKAIAALLKYCPPGVLPKPPTLP</sequence>
<organism evidence="1 2">
    <name type="scientific">Yersinia enterocolitica LC20</name>
    <dbReference type="NCBI Taxonomy" id="1443113"/>
    <lineage>
        <taxon>Bacteria</taxon>
        <taxon>Pseudomonadati</taxon>
        <taxon>Pseudomonadota</taxon>
        <taxon>Gammaproteobacteria</taxon>
        <taxon>Enterobacterales</taxon>
        <taxon>Yersiniaceae</taxon>
        <taxon>Yersinia</taxon>
    </lineage>
</organism>
<name>A0A7U4GE01_YEREN</name>